<proteinExistence type="predicted"/>
<keyword evidence="4" id="KW-1185">Reference proteome</keyword>
<reference evidence="3 4" key="1">
    <citation type="submission" date="2017-06" db="EMBL/GenBank/DDBJ databases">
        <authorList>
            <person name="Kim H.J."/>
            <person name="Triplett B.A."/>
        </authorList>
    </citation>
    <scope>NUCLEOTIDE SEQUENCE [LARGE SCALE GENOMIC DNA]</scope>
    <source>
        <strain evidence="3 4">DSM 44272</strain>
    </source>
</reference>
<evidence type="ECO:0008006" key="5">
    <source>
        <dbReference type="Google" id="ProtNLM"/>
    </source>
</evidence>
<dbReference type="Proteomes" id="UP000198403">
    <property type="component" value="Unassembled WGS sequence"/>
</dbReference>
<gene>
    <name evidence="3" type="ORF">SAMN06272737_10380</name>
</gene>
<evidence type="ECO:0000313" key="3">
    <source>
        <dbReference type="EMBL" id="SNR33015.1"/>
    </source>
</evidence>
<dbReference type="RefSeq" id="WP_089335229.1">
    <property type="nucleotide sequence ID" value="NZ_FZNO01000003.1"/>
</dbReference>
<feature type="compositionally biased region" description="Basic and acidic residues" evidence="2">
    <location>
        <begin position="62"/>
        <end position="74"/>
    </location>
</feature>
<dbReference type="EMBL" id="FZNO01000003">
    <property type="protein sequence ID" value="SNR33015.1"/>
    <property type="molecule type" value="Genomic_DNA"/>
</dbReference>
<feature type="compositionally biased region" description="Polar residues" evidence="2">
    <location>
        <begin position="191"/>
        <end position="202"/>
    </location>
</feature>
<evidence type="ECO:0000256" key="1">
    <source>
        <dbReference type="SAM" id="Coils"/>
    </source>
</evidence>
<dbReference type="OrthoDB" id="9872787at2"/>
<accession>A0A238VF30</accession>
<feature type="compositionally biased region" description="Pro residues" evidence="2">
    <location>
        <begin position="44"/>
        <end position="61"/>
    </location>
</feature>
<feature type="coiled-coil region" evidence="1">
    <location>
        <begin position="81"/>
        <end position="127"/>
    </location>
</feature>
<name>A0A238VF30_9ACTN</name>
<evidence type="ECO:0000256" key="2">
    <source>
        <dbReference type="SAM" id="MobiDB-lite"/>
    </source>
</evidence>
<feature type="region of interest" description="Disordered" evidence="2">
    <location>
        <begin position="185"/>
        <end position="230"/>
    </location>
</feature>
<evidence type="ECO:0000313" key="4">
    <source>
        <dbReference type="Proteomes" id="UP000198403"/>
    </source>
</evidence>
<keyword evidence="1" id="KW-0175">Coiled coil</keyword>
<feature type="region of interest" description="Disordered" evidence="2">
    <location>
        <begin position="34"/>
        <end position="74"/>
    </location>
</feature>
<dbReference type="AlphaFoldDB" id="A0A238VF30"/>
<sequence>MAERPRTSPASMTPELAQQLAADFLAARRARHGDLVMRLDAPPADQPPADTPPADTPPADQPPKDEPKPEFTQADLDRVLKQRLADEQAKWQKKLDDAQALAGKNETEKLTIERDQAQQRAAEATQKAAERVAKTEAKVAALAAGANPERVAAIVRNADLAAAVKDGDVDEAAVKAAVEKVLTEYPEWKAGTQQSVPSSSGGDLNGGKDSKPTFTRKQLEEMPPDEMAKRIDEINEAIADGRVTG</sequence>
<organism evidence="3 4">
    <name type="scientific">Blastococcus mobilis</name>
    <dbReference type="NCBI Taxonomy" id="1938746"/>
    <lineage>
        <taxon>Bacteria</taxon>
        <taxon>Bacillati</taxon>
        <taxon>Actinomycetota</taxon>
        <taxon>Actinomycetes</taxon>
        <taxon>Geodermatophilales</taxon>
        <taxon>Geodermatophilaceae</taxon>
        <taxon>Blastococcus</taxon>
    </lineage>
</organism>
<protein>
    <recommendedName>
        <fullName evidence="5">Scaffolding protein</fullName>
    </recommendedName>
</protein>